<feature type="region of interest" description="Disordered" evidence="4">
    <location>
        <begin position="246"/>
        <end position="288"/>
    </location>
</feature>
<evidence type="ECO:0000256" key="3">
    <source>
        <dbReference type="SAM" id="Coils"/>
    </source>
</evidence>
<keyword evidence="7" id="KW-1185">Reference proteome</keyword>
<organism evidence="6 7">
    <name type="scientific">Thalassiosira oceanica</name>
    <name type="common">Marine diatom</name>
    <dbReference type="NCBI Taxonomy" id="159749"/>
    <lineage>
        <taxon>Eukaryota</taxon>
        <taxon>Sar</taxon>
        <taxon>Stramenopiles</taxon>
        <taxon>Ochrophyta</taxon>
        <taxon>Bacillariophyta</taxon>
        <taxon>Coscinodiscophyceae</taxon>
        <taxon>Thalassiosirophycidae</taxon>
        <taxon>Thalassiosirales</taxon>
        <taxon>Thalassiosiraceae</taxon>
        <taxon>Thalassiosira</taxon>
    </lineage>
</organism>
<dbReference type="OrthoDB" id="7331812at2759"/>
<dbReference type="EMBL" id="AGNL01011700">
    <property type="protein sequence ID" value="EJK68248.1"/>
    <property type="molecule type" value="Genomic_DNA"/>
</dbReference>
<keyword evidence="2" id="KW-0479">Metal-binding</keyword>
<comment type="cofactor">
    <cofactor evidence="1">
        <name>a divalent metal cation</name>
        <dbReference type="ChEBI" id="CHEBI:60240"/>
    </cofactor>
</comment>
<evidence type="ECO:0000313" key="6">
    <source>
        <dbReference type="EMBL" id="EJK68248.1"/>
    </source>
</evidence>
<accession>K0SPN6</accession>
<evidence type="ECO:0000256" key="4">
    <source>
        <dbReference type="SAM" id="MobiDB-lite"/>
    </source>
</evidence>
<reference evidence="6 7" key="1">
    <citation type="journal article" date="2012" name="Genome Biol.">
        <title>Genome and low-iron response of an oceanic diatom adapted to chronic iron limitation.</title>
        <authorList>
            <person name="Lommer M."/>
            <person name="Specht M."/>
            <person name="Roy A.S."/>
            <person name="Kraemer L."/>
            <person name="Andreson R."/>
            <person name="Gutowska M.A."/>
            <person name="Wolf J."/>
            <person name="Bergner S.V."/>
            <person name="Schilhabel M.B."/>
            <person name="Klostermeier U.C."/>
            <person name="Beiko R.G."/>
            <person name="Rosenstiel P."/>
            <person name="Hippler M."/>
            <person name="Laroche J."/>
        </authorList>
    </citation>
    <scope>NUCLEOTIDE SEQUENCE [LARGE SCALE GENOMIC DNA]</scope>
    <source>
        <strain evidence="6 7">CCMP1005</strain>
    </source>
</reference>
<dbReference type="InterPro" id="IPR027806">
    <property type="entry name" value="HARBI1_dom"/>
</dbReference>
<evidence type="ECO:0000313" key="7">
    <source>
        <dbReference type="Proteomes" id="UP000266841"/>
    </source>
</evidence>
<keyword evidence="3" id="KW-0175">Coiled coil</keyword>
<name>K0SPN6_THAOC</name>
<feature type="region of interest" description="Disordered" evidence="4">
    <location>
        <begin position="427"/>
        <end position="452"/>
    </location>
</feature>
<dbReference type="PANTHER" id="PTHR23080">
    <property type="entry name" value="THAP DOMAIN PROTEIN"/>
    <property type="match status" value="1"/>
</dbReference>
<feature type="domain" description="DDE Tnp4" evidence="5">
    <location>
        <begin position="561"/>
        <end position="724"/>
    </location>
</feature>
<feature type="compositionally biased region" description="Basic and acidic residues" evidence="4">
    <location>
        <begin position="427"/>
        <end position="439"/>
    </location>
</feature>
<evidence type="ECO:0000256" key="2">
    <source>
        <dbReference type="ARBA" id="ARBA00022723"/>
    </source>
</evidence>
<dbReference type="AlphaFoldDB" id="K0SPN6"/>
<sequence>MTVFAFDLKEIRTATEMASKLSVGRRALDYVNLSTEKTCKTCAVLPAALTNQNRCILCRQGWYPRLHGDDGERLEQCRGHKLYGPEFGRVYRGKVGKTCCCESEVCEGIGYSHQGMIRLPSEESQCVEFLRLLGIQSSRRRCEMAKDHRNHRVAHWHFHPEHKVLDQTTGMYTIKRLTTYKDGDNRVHQSLGNNAPPNYKVERYVDEITLSDGYRRGGYDDKPPSWLRHLARLQQTNDPRYAIRQAAPTPRRGVSTESTWRSASKVARVSTTKKAPRGKRMSPDQEESYELLQKNVELRALLKEREDELNGVLKANGKLRATIELKEDELVKIKIKLDHALRENESLRNKIKNLEARLKENNSCLSYDDLKPGGKLTMHVKDFTFFPNFKCNDVFLDFINYSDGRPKGDGMCENMARYHHISVDDRKKYQQEKKTKETQCESEDDDMSVSSDAGTGLEDVLMAEPEADKTSDPRGRPRKLHWKTEWLVYCFYVRCNISLRRTAALFGIGPTLVHDIVYSWACMLCESLGALFPVPTRSQMLRAYPLSVIKAFGHAKIFMMLDATEITAQVASMKTVNSILYSAYKHNSTLKWLVGCDAIGTVWNESITDANGGAISDPIQTTVTRILEDIPFGCAVEVDKGFMIDNDCALLGIMCMRPQKFIKHQQQQSKEDVAGTQKIGNTRITIEQVNGQMKISTNFFDKRIKILQIGLADKIFRSSYLLTNFKLGFIQGRVVQTAANGKPVSQPPRPCKAEIR</sequence>
<dbReference type="GO" id="GO:0046872">
    <property type="term" value="F:metal ion binding"/>
    <property type="evidence" value="ECO:0007669"/>
    <property type="project" value="UniProtKB-KW"/>
</dbReference>
<feature type="coiled-coil region" evidence="3">
    <location>
        <begin position="323"/>
        <end position="364"/>
    </location>
</feature>
<dbReference type="Proteomes" id="UP000266841">
    <property type="component" value="Unassembled WGS sequence"/>
</dbReference>
<dbReference type="Pfam" id="PF13359">
    <property type="entry name" value="DDE_Tnp_4"/>
    <property type="match status" value="1"/>
</dbReference>
<gene>
    <name evidence="6" type="ORF">THAOC_10592</name>
</gene>
<comment type="caution">
    <text evidence="6">The sequence shown here is derived from an EMBL/GenBank/DDBJ whole genome shotgun (WGS) entry which is preliminary data.</text>
</comment>
<evidence type="ECO:0000256" key="1">
    <source>
        <dbReference type="ARBA" id="ARBA00001968"/>
    </source>
</evidence>
<proteinExistence type="predicted"/>
<evidence type="ECO:0000259" key="5">
    <source>
        <dbReference type="Pfam" id="PF13359"/>
    </source>
</evidence>
<protein>
    <recommendedName>
        <fullName evidence="5">DDE Tnp4 domain-containing protein</fullName>
    </recommendedName>
</protein>